<name>A0AAJ1X2R8_9ACTN</name>
<dbReference type="AlphaFoldDB" id="A0AAJ1X2R8"/>
<sequence length="97" mass="9677">MLELDVDAVTTAGACAATTGERLATITTPDALVGVAGALGLGQTPAAVAAVAARWEATRTALATGMTTYGAGLVEASVTVQETDLVQVGRYDARTPL</sequence>
<dbReference type="Proteomes" id="UP001239215">
    <property type="component" value="Unassembled WGS sequence"/>
</dbReference>
<proteinExistence type="predicted"/>
<evidence type="ECO:0000313" key="2">
    <source>
        <dbReference type="Proteomes" id="UP001239215"/>
    </source>
</evidence>
<protein>
    <submittedName>
        <fullName evidence="1">Uncharacterized protein</fullName>
    </submittedName>
</protein>
<accession>A0AAJ1X2R8</accession>
<organism evidence="1 2">
    <name type="scientific">Nocardioides zeae</name>
    <dbReference type="NCBI Taxonomy" id="1457234"/>
    <lineage>
        <taxon>Bacteria</taxon>
        <taxon>Bacillati</taxon>
        <taxon>Actinomycetota</taxon>
        <taxon>Actinomycetes</taxon>
        <taxon>Propionibacteriales</taxon>
        <taxon>Nocardioidaceae</taxon>
        <taxon>Nocardioides</taxon>
    </lineage>
</organism>
<dbReference type="EMBL" id="JAUTAN010000001">
    <property type="protein sequence ID" value="MDQ1104814.1"/>
    <property type="molecule type" value="Genomic_DNA"/>
</dbReference>
<evidence type="ECO:0000313" key="1">
    <source>
        <dbReference type="EMBL" id="MDQ1104814.1"/>
    </source>
</evidence>
<gene>
    <name evidence="1" type="ORF">QE405_002098</name>
</gene>
<reference evidence="1" key="1">
    <citation type="submission" date="2023-07" db="EMBL/GenBank/DDBJ databases">
        <title>Functional and genomic diversity of the sorghum phyllosphere microbiome.</title>
        <authorList>
            <person name="Shade A."/>
        </authorList>
    </citation>
    <scope>NUCLEOTIDE SEQUENCE</scope>
    <source>
        <strain evidence="1">SORGH_AS_1067</strain>
    </source>
</reference>
<dbReference type="RefSeq" id="WP_307200485.1">
    <property type="nucleotide sequence ID" value="NZ_JAUTAN010000001.1"/>
</dbReference>
<comment type="caution">
    <text evidence="1">The sequence shown here is derived from an EMBL/GenBank/DDBJ whole genome shotgun (WGS) entry which is preliminary data.</text>
</comment>